<evidence type="ECO:0000313" key="2">
    <source>
        <dbReference type="Proteomes" id="UP000267029"/>
    </source>
</evidence>
<dbReference type="EMBL" id="UXSR01005448">
    <property type="protein sequence ID" value="VDD82066.1"/>
    <property type="molecule type" value="Genomic_DNA"/>
</dbReference>
<reference evidence="1 2" key="1">
    <citation type="submission" date="2018-10" db="EMBL/GenBank/DDBJ databases">
        <authorList>
            <consortium name="Pathogen Informatics"/>
        </authorList>
    </citation>
    <scope>NUCLEOTIDE SEQUENCE [LARGE SCALE GENOMIC DNA]</scope>
</reference>
<evidence type="ECO:0008006" key="3">
    <source>
        <dbReference type="Google" id="ProtNLM"/>
    </source>
</evidence>
<name>A0A0R3UKF3_MESCO</name>
<protein>
    <recommendedName>
        <fullName evidence="3">Apple domain-containing protein</fullName>
    </recommendedName>
</protein>
<dbReference type="AlphaFoldDB" id="A0A0R3UKF3"/>
<dbReference type="OrthoDB" id="6247709at2759"/>
<accession>A0A0R3UKF3</accession>
<proteinExistence type="predicted"/>
<evidence type="ECO:0000313" key="1">
    <source>
        <dbReference type="EMBL" id="VDD82066.1"/>
    </source>
</evidence>
<sequence length="142" mass="15828">MESSTGISELARTIVSARSQMGKQCFNPKVHSVGSEAFEQCRENYYFTETGQRNVYSNLNNLAFSMENCKFVCAIVPKCVAVEFSEGSFCILLSTFESTKMTRQLGTTTLRKPPECEQNQNVVDPVGYPYAMAIDDLYASLS</sequence>
<organism evidence="1 2">
    <name type="scientific">Mesocestoides corti</name>
    <name type="common">Flatworm</name>
    <dbReference type="NCBI Taxonomy" id="53468"/>
    <lineage>
        <taxon>Eukaryota</taxon>
        <taxon>Metazoa</taxon>
        <taxon>Spiralia</taxon>
        <taxon>Lophotrochozoa</taxon>
        <taxon>Platyhelminthes</taxon>
        <taxon>Cestoda</taxon>
        <taxon>Eucestoda</taxon>
        <taxon>Cyclophyllidea</taxon>
        <taxon>Mesocestoididae</taxon>
        <taxon>Mesocestoides</taxon>
    </lineage>
</organism>
<keyword evidence="2" id="KW-1185">Reference proteome</keyword>
<gene>
    <name evidence="1" type="ORF">MCOS_LOCUS8069</name>
</gene>
<dbReference type="Proteomes" id="UP000267029">
    <property type="component" value="Unassembled WGS sequence"/>
</dbReference>